<evidence type="ECO:0000256" key="1">
    <source>
        <dbReference type="SAM" id="Coils"/>
    </source>
</evidence>
<organism evidence="4">
    <name type="scientific">Trypanosoma vivax (strain Y486)</name>
    <dbReference type="NCBI Taxonomy" id="1055687"/>
    <lineage>
        <taxon>Eukaryota</taxon>
        <taxon>Discoba</taxon>
        <taxon>Euglenozoa</taxon>
        <taxon>Kinetoplastea</taxon>
        <taxon>Metakinetoplastina</taxon>
        <taxon>Trypanosomatida</taxon>
        <taxon>Trypanosomatidae</taxon>
        <taxon>Trypanosoma</taxon>
        <taxon>Duttonella</taxon>
    </lineage>
</organism>
<feature type="non-terminal residue" evidence="4">
    <location>
        <position position="761"/>
    </location>
</feature>
<evidence type="ECO:0000259" key="3">
    <source>
        <dbReference type="Pfam" id="PF23398"/>
    </source>
</evidence>
<reference evidence="4" key="1">
    <citation type="journal article" date="2012" name="Proc. Natl. Acad. Sci. U.S.A.">
        <title>Antigenic diversity is generated by distinct evolutionary mechanisms in African trypanosome species.</title>
        <authorList>
            <person name="Jackson A.P."/>
            <person name="Berry A."/>
            <person name="Aslett M."/>
            <person name="Allison H.C."/>
            <person name="Burton P."/>
            <person name="Vavrova-Anderson J."/>
            <person name="Brown R."/>
            <person name="Browne H."/>
            <person name="Corton N."/>
            <person name="Hauser H."/>
            <person name="Gamble J."/>
            <person name="Gilderthorp R."/>
            <person name="Marcello L."/>
            <person name="McQuillan J."/>
            <person name="Otto T.D."/>
            <person name="Quail M.A."/>
            <person name="Sanders M.J."/>
            <person name="van Tonder A."/>
            <person name="Ginger M.L."/>
            <person name="Field M.C."/>
            <person name="Barry J.D."/>
            <person name="Hertz-Fowler C."/>
            <person name="Berriman M."/>
        </authorList>
    </citation>
    <scope>NUCLEOTIDE SEQUENCE</scope>
    <source>
        <strain evidence="4">Y486</strain>
    </source>
</reference>
<feature type="compositionally biased region" description="Basic and acidic residues" evidence="2">
    <location>
        <begin position="697"/>
        <end position="719"/>
    </location>
</feature>
<feature type="coiled-coil region" evidence="1">
    <location>
        <begin position="286"/>
        <end position="313"/>
    </location>
</feature>
<name>G0TYD7_TRYVY</name>
<feature type="region of interest" description="Disordered" evidence="2">
    <location>
        <begin position="692"/>
        <end position="761"/>
    </location>
</feature>
<keyword evidence="1" id="KW-0175">Coiled coil</keyword>
<feature type="compositionally biased region" description="Basic and acidic residues" evidence="2">
    <location>
        <begin position="739"/>
        <end position="761"/>
    </location>
</feature>
<proteinExistence type="predicted"/>
<dbReference type="AlphaFoldDB" id="G0TYD7"/>
<dbReference type="EMBL" id="HE573023">
    <property type="protein sequence ID" value="CCC48984.1"/>
    <property type="molecule type" value="Genomic_DNA"/>
</dbReference>
<accession>G0TYD7</accession>
<gene>
    <name evidence="4" type="ORF">TVY486_0703180</name>
</gene>
<sequence>MSSDVSTGSVRSRRSDSGRAYIKTAAEVRALAKEFISNLKDPLQPGCLVAYEFLDKSFKWHWALGRVLQVGEHQLQLQSLCMENRPNVGVVETLTCSKEKKVSEMRERHMSVMALREELAAIRRNNEADMARVKLASEAVRRAISEVEEVRLHEVFNARVPSAQLLLALEATVAILNEEVAVDTKWSWEELRATVRDPIYIQRLLDYDPMSEMSVEQYNDINDRYMNHILMYREELCRTPGNKHLSSDNTLVSLFIEWIVAQMDVFHVFSNIVSSQRVTDELHEAITNHIGHIKELTAEIQHLEGELRSHREGDAGSIRGICEVADAPVLSFTSHPDLSPVVVPRSSVLTVLEETVSSGDTVTLTSEDVKSIDVHATYHCPLLYAALCCAIKDIPPVNSDELLKAEVTRRQYDSVVKQNRDLARQIEDSQRTIESLHKLLREQRASGEGTERADELYKLQRDHEENMRHLHQCQKEIQLLEKANSCSALQVERYLETVKQLTAQIEELQLDNERLRKNDQCLMPLERKSTKKTTSSCQKRFEGQGWKLVLTEQPEELRRAFITDAAEACHVEHEDITNIAFSEPPMLVQFDVTHDSHVSSEAVAKQLEEYPFHSVMRVHKRRNCPNSDADQIGSQFNDRENELREIQQKYEQSTYEIIQLNKTIQDMEEAITHLRQQREKDQHELELREQIIGNLQNKEKQEKKRKEASEPNSKERNSEYTEQEICQTNYPSTSQQAEKTTKNEKLQEATKKIVNDEENGK</sequence>
<feature type="compositionally biased region" description="Polar residues" evidence="2">
    <location>
        <begin position="724"/>
        <end position="738"/>
    </location>
</feature>
<dbReference type="InterPro" id="IPR056614">
    <property type="entry name" value="FAZ1_cons"/>
</dbReference>
<dbReference type="VEuPathDB" id="TriTrypDB:TvY486_0703180"/>
<evidence type="ECO:0000256" key="2">
    <source>
        <dbReference type="SAM" id="MobiDB-lite"/>
    </source>
</evidence>
<dbReference type="Pfam" id="PF23398">
    <property type="entry name" value="FAZ1_cons"/>
    <property type="match status" value="1"/>
</dbReference>
<feature type="domain" description="Flagellar attachment zone protein 1 conserved" evidence="3">
    <location>
        <begin position="533"/>
        <end position="622"/>
    </location>
</feature>
<dbReference type="Gene3D" id="1.20.920.20">
    <property type="match status" value="1"/>
</dbReference>
<evidence type="ECO:0000313" key="4">
    <source>
        <dbReference type="EMBL" id="CCC48984.1"/>
    </source>
</evidence>
<protein>
    <recommendedName>
        <fullName evidence="3">Flagellar attachment zone protein 1 conserved domain-containing protein</fullName>
    </recommendedName>
</protein>
<feature type="coiled-coil region" evidence="1">
    <location>
        <begin position="643"/>
        <end position="684"/>
    </location>
</feature>
<feature type="coiled-coil region" evidence="1">
    <location>
        <begin position="491"/>
        <end position="518"/>
    </location>
</feature>